<organism evidence="3 4">
    <name type="scientific">Lolliginicoccus lacisalsi</name>
    <dbReference type="NCBI Taxonomy" id="2742202"/>
    <lineage>
        <taxon>Bacteria</taxon>
        <taxon>Bacillati</taxon>
        <taxon>Actinomycetota</taxon>
        <taxon>Actinomycetes</taxon>
        <taxon>Mycobacteriales</taxon>
        <taxon>Hoyosellaceae</taxon>
        <taxon>Lolliginicoccus</taxon>
    </lineage>
</organism>
<feature type="chain" id="PRO_5037968233" evidence="2">
    <location>
        <begin position="28"/>
        <end position="257"/>
    </location>
</feature>
<dbReference type="Proteomes" id="UP000642993">
    <property type="component" value="Unassembled WGS sequence"/>
</dbReference>
<evidence type="ECO:0000256" key="2">
    <source>
        <dbReference type="SAM" id="SignalP"/>
    </source>
</evidence>
<feature type="compositionally biased region" description="Low complexity" evidence="1">
    <location>
        <begin position="205"/>
        <end position="215"/>
    </location>
</feature>
<evidence type="ECO:0000313" key="3">
    <source>
        <dbReference type="EMBL" id="MBD8506517.1"/>
    </source>
</evidence>
<evidence type="ECO:0000313" key="4">
    <source>
        <dbReference type="Proteomes" id="UP000642993"/>
    </source>
</evidence>
<sequence>MNARRFAAGITAGTAALALGAAGAAQAAVIANSPEVVPAVIVDPQGNSQVEPESIIITPADANNAVNFITWLVWNDNVAVGTGVEQINNCQPTCAEGTVFSTPVVIVLDDATEAEEGEDREFTEIRISGVQGERTLDLTSVEVLPLPVPEEDAPEDEAPVEEPEVTTPVEEPAVEEEAPAVEAPAEEAAAEGSADDAIAPEEEAAVTAAAEVEAAGGNLSPEQVQTIIEAAKAAAEAAASDADVDAEASVTVEGDDA</sequence>
<comment type="caution">
    <text evidence="3">The sequence shown here is derived from an EMBL/GenBank/DDBJ whole genome shotgun (WGS) entry which is preliminary data.</text>
</comment>
<feature type="compositionally biased region" description="Acidic residues" evidence="1">
    <location>
        <begin position="149"/>
        <end position="164"/>
    </location>
</feature>
<dbReference type="AlphaFoldDB" id="A0A927JDT1"/>
<evidence type="ECO:0000256" key="1">
    <source>
        <dbReference type="SAM" id="MobiDB-lite"/>
    </source>
</evidence>
<name>A0A927JDT1_9ACTN</name>
<keyword evidence="2" id="KW-0732">Signal</keyword>
<feature type="signal peptide" evidence="2">
    <location>
        <begin position="1"/>
        <end position="27"/>
    </location>
</feature>
<feature type="region of interest" description="Disordered" evidence="1">
    <location>
        <begin position="238"/>
        <end position="257"/>
    </location>
</feature>
<gene>
    <name evidence="3" type="ORF">HT102_08470</name>
</gene>
<accession>A0A927JDT1</accession>
<dbReference type="EMBL" id="JACYWE010000004">
    <property type="protein sequence ID" value="MBD8506517.1"/>
    <property type="molecule type" value="Genomic_DNA"/>
</dbReference>
<keyword evidence="4" id="KW-1185">Reference proteome</keyword>
<feature type="region of interest" description="Disordered" evidence="1">
    <location>
        <begin position="145"/>
        <end position="219"/>
    </location>
</feature>
<protein>
    <submittedName>
        <fullName evidence="3">Uncharacterized protein</fullName>
    </submittedName>
</protein>
<proteinExistence type="predicted"/>
<reference evidence="3" key="1">
    <citation type="submission" date="2020-09" db="EMBL/GenBank/DDBJ databases">
        <title>Hoyosella lacisalsi sp. nov., a halotolerant actinobacterium isolated from soil of Lake Gudzhirganskoe.</title>
        <authorList>
            <person name="Yang Q."/>
            <person name="Guo P.Y."/>
            <person name="Liu S.W."/>
            <person name="Li F.N."/>
            <person name="Sun C.H."/>
        </authorList>
    </citation>
    <scope>NUCLEOTIDE SEQUENCE</scope>
    <source>
        <strain evidence="3">G463</strain>
    </source>
</reference>
<feature type="compositionally biased region" description="Acidic residues" evidence="1">
    <location>
        <begin position="172"/>
        <end position="189"/>
    </location>
</feature>
<dbReference type="RefSeq" id="WP_192038985.1">
    <property type="nucleotide sequence ID" value="NZ_JACYWE010000004.1"/>
</dbReference>